<dbReference type="AlphaFoldDB" id="A0A6M2DC56"/>
<proteinExistence type="predicted"/>
<keyword evidence="1" id="KW-0472">Membrane</keyword>
<evidence type="ECO:0000313" key="2">
    <source>
        <dbReference type="EMBL" id="NOV42821.1"/>
    </source>
</evidence>
<evidence type="ECO:0000256" key="1">
    <source>
        <dbReference type="SAM" id="Phobius"/>
    </source>
</evidence>
<keyword evidence="1" id="KW-0812">Transmembrane</keyword>
<accession>A0A6M2DC56</accession>
<protein>
    <submittedName>
        <fullName evidence="2">Uncharacterized protein</fullName>
    </submittedName>
</protein>
<feature type="transmembrane region" description="Helical" evidence="1">
    <location>
        <begin position="36"/>
        <end position="52"/>
    </location>
</feature>
<organism evidence="2">
    <name type="scientific">Rhipicephalus microplus</name>
    <name type="common">Cattle tick</name>
    <name type="synonym">Boophilus microplus</name>
    <dbReference type="NCBI Taxonomy" id="6941"/>
    <lineage>
        <taxon>Eukaryota</taxon>
        <taxon>Metazoa</taxon>
        <taxon>Ecdysozoa</taxon>
        <taxon>Arthropoda</taxon>
        <taxon>Chelicerata</taxon>
        <taxon>Arachnida</taxon>
        <taxon>Acari</taxon>
        <taxon>Parasitiformes</taxon>
        <taxon>Ixodida</taxon>
        <taxon>Ixodoidea</taxon>
        <taxon>Ixodidae</taxon>
        <taxon>Rhipicephalinae</taxon>
        <taxon>Rhipicephalus</taxon>
        <taxon>Boophilus</taxon>
    </lineage>
</organism>
<dbReference type="EMBL" id="GHWJ01010084">
    <property type="protein sequence ID" value="NOV42821.1"/>
    <property type="molecule type" value="Transcribed_RNA"/>
</dbReference>
<sequence length="104" mass="11620">MRTCSFGIIPSSPLLCPVFFHLAFIFRQCTSFPSHAFYYGIIICSYVCFFYVCHKTSVVYKVKQTLVESVIAYVAVTSCRVTVANGGLSIAYGFVLNMTLDMLT</sequence>
<name>A0A6M2DC56_RHIMP</name>
<feature type="transmembrane region" description="Helical" evidence="1">
    <location>
        <begin position="72"/>
        <end position="95"/>
    </location>
</feature>
<reference evidence="2" key="1">
    <citation type="submission" date="2019-09" db="EMBL/GenBank/DDBJ databases">
        <title>Organ-specific transcriptomic study of the physiology of the cattle tick, Rhipicephalus microplus.</title>
        <authorList>
            <person name="Tirloni L."/>
            <person name="Braz G."/>
            <person name="Gandara A.C.P."/>
            <person name="Sabadin G.A."/>
            <person name="da Silva R.M."/>
            <person name="Guizzo M.G."/>
            <person name="Machado J.A."/>
            <person name="Costa E.P."/>
            <person name="Gomes H.F."/>
            <person name="Moraes J."/>
            <person name="Mota M.B.S."/>
            <person name="Mesquita R.D."/>
            <person name="Alvarenga P.H."/>
            <person name="Alves F."/>
            <person name="Seixas A."/>
            <person name="da Fonseca R.N."/>
            <person name="Fogaca A."/>
            <person name="Logullo C."/>
            <person name="Tanaka A."/>
            <person name="Daffre S."/>
            <person name="Termignoni C."/>
            <person name="Vaz I.S.Jr."/>
            <person name="Oliveira P.L."/>
            <person name="Ribeiro J.M."/>
        </authorList>
    </citation>
    <scope>NUCLEOTIDE SEQUENCE</scope>
    <source>
        <strain evidence="2">Porto Alegre</strain>
    </source>
</reference>
<feature type="transmembrane region" description="Helical" evidence="1">
    <location>
        <begin position="6"/>
        <end position="24"/>
    </location>
</feature>
<keyword evidence="1" id="KW-1133">Transmembrane helix</keyword>